<dbReference type="OrthoDB" id="1938239at2"/>
<dbReference type="Proteomes" id="UP000031866">
    <property type="component" value="Chromosome"/>
</dbReference>
<dbReference type="InterPro" id="IPR052595">
    <property type="entry name" value="LRRC69/RLP"/>
</dbReference>
<accession>A0A0B5QNZ9</accession>
<feature type="signal peptide" evidence="4">
    <location>
        <begin position="1"/>
        <end position="27"/>
    </location>
</feature>
<evidence type="ECO:0000256" key="4">
    <source>
        <dbReference type="SAM" id="SignalP"/>
    </source>
</evidence>
<proteinExistence type="predicted"/>
<dbReference type="Gene3D" id="3.90.1720.10">
    <property type="entry name" value="endopeptidase domain like (from Nostoc punctiforme)"/>
    <property type="match status" value="1"/>
</dbReference>
<evidence type="ECO:0000256" key="2">
    <source>
        <dbReference type="ARBA" id="ARBA00022737"/>
    </source>
</evidence>
<dbReference type="Pfam" id="PF00560">
    <property type="entry name" value="LRR_1"/>
    <property type="match status" value="2"/>
</dbReference>
<keyword evidence="4" id="KW-0732">Signal</keyword>
<dbReference type="SUPFAM" id="SSF54001">
    <property type="entry name" value="Cysteine proteinases"/>
    <property type="match status" value="1"/>
</dbReference>
<dbReference type="Pfam" id="PF01473">
    <property type="entry name" value="Choline_bind_1"/>
    <property type="match status" value="2"/>
</dbReference>
<reference evidence="6" key="1">
    <citation type="submission" date="2014-12" db="EMBL/GenBank/DDBJ databases">
        <title>Genome sequence of Clostridium beijerinckii strain 59B.</title>
        <authorList>
            <person name="Little G.T."/>
            <person name="Minton N.P."/>
        </authorList>
    </citation>
    <scope>NUCLEOTIDE SEQUENCE [LARGE SCALE GENOMIC DNA]</scope>
    <source>
        <strain evidence="6">59B</strain>
    </source>
</reference>
<evidence type="ECO:0000256" key="3">
    <source>
        <dbReference type="PROSITE-ProRule" id="PRU00591"/>
    </source>
</evidence>
<dbReference type="InterPro" id="IPR038765">
    <property type="entry name" value="Papain-like_cys_pep_sf"/>
</dbReference>
<dbReference type="RefSeq" id="WP_041895849.1">
    <property type="nucleotide sequence ID" value="NZ_CP010086.2"/>
</dbReference>
<keyword evidence="1" id="KW-0433">Leucine-rich repeat</keyword>
<gene>
    <name evidence="5" type="ORF">LF65_01975</name>
</gene>
<dbReference type="SMART" id="SM00369">
    <property type="entry name" value="LRR_TYP"/>
    <property type="match status" value="2"/>
</dbReference>
<feature type="repeat" description="Cell wall-binding" evidence="3">
    <location>
        <begin position="261"/>
        <end position="280"/>
    </location>
</feature>
<dbReference type="AlphaFoldDB" id="A0A0B5QNZ9"/>
<dbReference type="KEGG" id="cbei:LF65_01975"/>
<sequence length="491" mass="56755">MRRNRVKKIAILAVFLCINSIPVITYAKDARISGEVVEKSGVEINDNWLTEEVAKQLSKKVDNLTEADFLNIKKIDLSHKRVGNNIPEEIKMLKNLEYLNLNSCYIYEDIPDYLGDLPRLTYLDLGNNQLKRLPKNITQKIVNGTYTYCDVEGNKFRLDNGWYFLKGKWCYLDRNGNRLKGTETIDGKEYQFNDDGNVKDGWESDKDKNWYYYDRMNGVIKNDWKQISGIWYYFDKDGKMEKGLQTIKGIKYFFNDNGSMAIGWVKIDNNYYYFSGSGAMQYGWLTLNDKIYYLDGTSGIMASGDTVINGKKYRFSSDGSLIKNVWIDNYTYVNLSGETVNTSSNYSHSGTNYQLFKYMTNVNNQLSVDSTAVALHDGITSNNCVYFTSEALRRIGVNIPTSTANTYQLENILKNMGFVYSYDFSQIKPGDIVFTNNYTHVYIFMGWDKDGYAYIVDNQRTSFGNSVLHKRLILQDTATTDRATHFFYYPY</sequence>
<dbReference type="PROSITE" id="PS51170">
    <property type="entry name" value="CW"/>
    <property type="match status" value="2"/>
</dbReference>
<dbReference type="Gene3D" id="2.10.270.10">
    <property type="entry name" value="Cholin Binding"/>
    <property type="match status" value="2"/>
</dbReference>
<dbReference type="Gene3D" id="3.80.10.10">
    <property type="entry name" value="Ribonuclease Inhibitor"/>
    <property type="match status" value="1"/>
</dbReference>
<dbReference type="STRING" id="1520.LF65_01975"/>
<organism evidence="5 6">
    <name type="scientific">Clostridium beijerinckii</name>
    <name type="common">Clostridium MP</name>
    <dbReference type="NCBI Taxonomy" id="1520"/>
    <lineage>
        <taxon>Bacteria</taxon>
        <taxon>Bacillati</taxon>
        <taxon>Bacillota</taxon>
        <taxon>Clostridia</taxon>
        <taxon>Eubacteriales</taxon>
        <taxon>Clostridiaceae</taxon>
        <taxon>Clostridium</taxon>
    </lineage>
</organism>
<dbReference type="SUPFAM" id="SSF52058">
    <property type="entry name" value="L domain-like"/>
    <property type="match status" value="1"/>
</dbReference>
<dbReference type="InterPro" id="IPR001611">
    <property type="entry name" value="Leu-rich_rpt"/>
</dbReference>
<protein>
    <submittedName>
        <fullName evidence="5">Cell wall-binding protein</fullName>
    </submittedName>
</protein>
<dbReference type="InterPro" id="IPR003591">
    <property type="entry name" value="Leu-rich_rpt_typical-subtyp"/>
</dbReference>
<keyword evidence="2" id="KW-0677">Repeat</keyword>
<dbReference type="InterPro" id="IPR018337">
    <property type="entry name" value="Cell_wall/Cho-bd_repeat"/>
</dbReference>
<dbReference type="Pfam" id="PF19127">
    <property type="entry name" value="Choline_bind_3"/>
    <property type="match status" value="1"/>
</dbReference>
<dbReference type="PROSITE" id="PS51450">
    <property type="entry name" value="LRR"/>
    <property type="match status" value="1"/>
</dbReference>
<dbReference type="InterPro" id="IPR032675">
    <property type="entry name" value="LRR_dom_sf"/>
</dbReference>
<dbReference type="SUPFAM" id="SSF69360">
    <property type="entry name" value="Cell wall binding repeat"/>
    <property type="match status" value="1"/>
</dbReference>
<dbReference type="PANTHER" id="PTHR48057">
    <property type="entry name" value="LEUCINE-RICH REPEAT SERINE/THREONINE-PROTEIN KINASE 1"/>
    <property type="match status" value="1"/>
</dbReference>
<feature type="chain" id="PRO_5002106648" evidence="4">
    <location>
        <begin position="28"/>
        <end position="491"/>
    </location>
</feature>
<evidence type="ECO:0000313" key="6">
    <source>
        <dbReference type="Proteomes" id="UP000031866"/>
    </source>
</evidence>
<dbReference type="EMBL" id="CP010086">
    <property type="protein sequence ID" value="AJG98573.1"/>
    <property type="molecule type" value="Genomic_DNA"/>
</dbReference>
<evidence type="ECO:0000256" key="1">
    <source>
        <dbReference type="ARBA" id="ARBA00022614"/>
    </source>
</evidence>
<evidence type="ECO:0000313" key="5">
    <source>
        <dbReference type="EMBL" id="AJG98573.1"/>
    </source>
</evidence>
<feature type="repeat" description="Cell wall-binding" evidence="3">
    <location>
        <begin position="221"/>
        <end position="240"/>
    </location>
</feature>
<name>A0A0B5QNZ9_CLOBE</name>